<keyword evidence="2" id="KW-1185">Reference proteome</keyword>
<accession>A0AAV6N0M3</accession>
<evidence type="ECO:0000313" key="2">
    <source>
        <dbReference type="Proteomes" id="UP000685013"/>
    </source>
</evidence>
<sequence length="89" mass="10301">MEEGGIKPNSLSISSHNKSISATWNSSSLLHHKTMNWKWYHENDISTKHQYCCFCQSLEDRAALEKDIPCFPRYVFHPCCIHTAIDFIA</sequence>
<feature type="non-terminal residue" evidence="1">
    <location>
        <position position="1"/>
    </location>
</feature>
<proteinExistence type="predicted"/>
<dbReference type="EMBL" id="JAGKQH010000010">
    <property type="protein sequence ID" value="KAG6589886.1"/>
    <property type="molecule type" value="Genomic_DNA"/>
</dbReference>
<gene>
    <name evidence="1" type="ORF">SDJN03_15309</name>
</gene>
<dbReference type="AlphaFoldDB" id="A0AAV6N0M3"/>
<protein>
    <submittedName>
        <fullName evidence="1">Uncharacterized protein</fullName>
    </submittedName>
</protein>
<organism evidence="1 2">
    <name type="scientific">Cucurbita argyrosperma subsp. sororia</name>
    <dbReference type="NCBI Taxonomy" id="37648"/>
    <lineage>
        <taxon>Eukaryota</taxon>
        <taxon>Viridiplantae</taxon>
        <taxon>Streptophyta</taxon>
        <taxon>Embryophyta</taxon>
        <taxon>Tracheophyta</taxon>
        <taxon>Spermatophyta</taxon>
        <taxon>Magnoliopsida</taxon>
        <taxon>eudicotyledons</taxon>
        <taxon>Gunneridae</taxon>
        <taxon>Pentapetalae</taxon>
        <taxon>rosids</taxon>
        <taxon>fabids</taxon>
        <taxon>Cucurbitales</taxon>
        <taxon>Cucurbitaceae</taxon>
        <taxon>Cucurbiteae</taxon>
        <taxon>Cucurbita</taxon>
    </lineage>
</organism>
<reference evidence="1 2" key="1">
    <citation type="journal article" date="2021" name="Hortic Res">
        <title>The domestication of Cucurbita argyrosperma as revealed by the genome of its wild relative.</title>
        <authorList>
            <person name="Barrera-Redondo J."/>
            <person name="Sanchez-de la Vega G."/>
            <person name="Aguirre-Liguori J.A."/>
            <person name="Castellanos-Morales G."/>
            <person name="Gutierrez-Guerrero Y.T."/>
            <person name="Aguirre-Dugua X."/>
            <person name="Aguirre-Planter E."/>
            <person name="Tenaillon M.I."/>
            <person name="Lira-Saade R."/>
            <person name="Eguiarte L.E."/>
        </authorList>
    </citation>
    <scope>NUCLEOTIDE SEQUENCE [LARGE SCALE GENOMIC DNA]</scope>
    <source>
        <strain evidence="1">JBR-2021</strain>
    </source>
</reference>
<comment type="caution">
    <text evidence="1">The sequence shown here is derived from an EMBL/GenBank/DDBJ whole genome shotgun (WGS) entry which is preliminary data.</text>
</comment>
<dbReference type="Proteomes" id="UP000685013">
    <property type="component" value="Chromosome 10"/>
</dbReference>
<name>A0AAV6N0M3_9ROSI</name>
<evidence type="ECO:0000313" key="1">
    <source>
        <dbReference type="EMBL" id="KAG6589886.1"/>
    </source>
</evidence>